<feature type="non-terminal residue" evidence="3">
    <location>
        <position position="1"/>
    </location>
</feature>
<name>A0A0X3PVF5_SCHSO</name>
<protein>
    <submittedName>
        <fullName evidence="3">C2H2-type zinc finger</fullName>
    </submittedName>
</protein>
<dbReference type="PROSITE" id="PS00028">
    <property type="entry name" value="ZINC_FINGER_C2H2_1"/>
    <property type="match status" value="1"/>
</dbReference>
<dbReference type="PANTHER" id="PTHR21385:SF0">
    <property type="entry name" value="RE51073P"/>
    <property type="match status" value="1"/>
</dbReference>
<keyword evidence="1" id="KW-0863">Zinc-finger</keyword>
<organism evidence="3">
    <name type="scientific">Schistocephalus solidus</name>
    <name type="common">Tapeworm</name>
    <dbReference type="NCBI Taxonomy" id="70667"/>
    <lineage>
        <taxon>Eukaryota</taxon>
        <taxon>Metazoa</taxon>
        <taxon>Spiralia</taxon>
        <taxon>Lophotrochozoa</taxon>
        <taxon>Platyhelminthes</taxon>
        <taxon>Cestoda</taxon>
        <taxon>Eucestoda</taxon>
        <taxon>Diphyllobothriidea</taxon>
        <taxon>Diphyllobothriidae</taxon>
        <taxon>Schistocephalus</taxon>
    </lineage>
</organism>
<evidence type="ECO:0000256" key="1">
    <source>
        <dbReference type="PROSITE-ProRule" id="PRU00042"/>
    </source>
</evidence>
<evidence type="ECO:0000259" key="2">
    <source>
        <dbReference type="PROSITE" id="PS50157"/>
    </source>
</evidence>
<dbReference type="GO" id="GO:0008270">
    <property type="term" value="F:zinc ion binding"/>
    <property type="evidence" value="ECO:0007669"/>
    <property type="project" value="UniProtKB-KW"/>
</dbReference>
<dbReference type="PANTHER" id="PTHR21385">
    <property type="entry name" value="ZINC FINGER PROTEIN-RELATED"/>
    <property type="match status" value="1"/>
</dbReference>
<gene>
    <name evidence="3" type="ORF">TR93639</name>
</gene>
<accession>A0A0X3PVF5</accession>
<dbReference type="PROSITE" id="PS50157">
    <property type="entry name" value="ZINC_FINGER_C2H2_2"/>
    <property type="match status" value="1"/>
</dbReference>
<feature type="domain" description="C2H2-type" evidence="2">
    <location>
        <begin position="125"/>
        <end position="148"/>
    </location>
</feature>
<dbReference type="InterPro" id="IPR013087">
    <property type="entry name" value="Znf_C2H2_type"/>
</dbReference>
<reference evidence="3" key="1">
    <citation type="submission" date="2016-01" db="EMBL/GenBank/DDBJ databases">
        <title>Reference transcriptome for the parasite Schistocephalus solidus: insights into the molecular evolution of parasitism.</title>
        <authorList>
            <person name="Hebert F.O."/>
            <person name="Grambauer S."/>
            <person name="Barber I."/>
            <person name="Landry C.R."/>
            <person name="Aubin-Horth N."/>
        </authorList>
    </citation>
    <scope>NUCLEOTIDE SEQUENCE</scope>
</reference>
<dbReference type="EMBL" id="GEEE01007382">
    <property type="protein sequence ID" value="JAP55843.1"/>
    <property type="molecule type" value="Transcribed_RNA"/>
</dbReference>
<sequence length="164" mass="19042">HSCVRHLLVQVLANTRERSDTLLSRGFSPLIFIKDFCALGKPCICHPSYDMLFALSLLFFLRLTFGDLEGCSREKSRLARRILSKIFSETNLENLDLPDACPLKPSMDYFSIQDDMLIKNHEYNWECGFCGKRFYDAHFLEKHFDNRHNETLLLVGTVNPPAYF</sequence>
<dbReference type="AlphaFoldDB" id="A0A0X3PVF5"/>
<evidence type="ECO:0000313" key="3">
    <source>
        <dbReference type="EMBL" id="JAP55843.1"/>
    </source>
</evidence>
<proteinExistence type="predicted"/>
<keyword evidence="1" id="KW-0479">Metal-binding</keyword>
<keyword evidence="1" id="KW-0862">Zinc</keyword>